<keyword evidence="1 6" id="KW-0597">Phosphoprotein</keyword>
<dbReference type="PANTHER" id="PTHR44591">
    <property type="entry name" value="STRESS RESPONSE REGULATOR PROTEIN 1"/>
    <property type="match status" value="1"/>
</dbReference>
<evidence type="ECO:0000259" key="7">
    <source>
        <dbReference type="PROSITE" id="PS50110"/>
    </source>
</evidence>
<dbReference type="FunFam" id="3.40.50.2300:FF:000001">
    <property type="entry name" value="DNA-binding response regulator PhoB"/>
    <property type="match status" value="1"/>
</dbReference>
<dbReference type="PANTHER" id="PTHR44591:SF3">
    <property type="entry name" value="RESPONSE REGULATORY DOMAIN-CONTAINING PROTEIN"/>
    <property type="match status" value="1"/>
</dbReference>
<dbReference type="GO" id="GO:0003677">
    <property type="term" value="F:DNA binding"/>
    <property type="evidence" value="ECO:0007669"/>
    <property type="project" value="UniProtKB-KW"/>
</dbReference>
<keyword evidence="3" id="KW-0805">Transcription regulation</keyword>
<dbReference type="Gene3D" id="3.40.50.2300">
    <property type="match status" value="1"/>
</dbReference>
<keyword evidence="2" id="KW-0902">Two-component regulatory system</keyword>
<dbReference type="RefSeq" id="WP_132689978.1">
    <property type="nucleotide sequence ID" value="NZ_SKBU01000012.1"/>
</dbReference>
<proteinExistence type="predicted"/>
<feature type="domain" description="Response regulatory" evidence="7">
    <location>
        <begin position="3"/>
        <end position="117"/>
    </location>
</feature>
<evidence type="ECO:0000256" key="2">
    <source>
        <dbReference type="ARBA" id="ARBA00023012"/>
    </source>
</evidence>
<evidence type="ECO:0000313" key="8">
    <source>
        <dbReference type="EMBL" id="TCJ18329.1"/>
    </source>
</evidence>
<evidence type="ECO:0000256" key="1">
    <source>
        <dbReference type="ARBA" id="ARBA00022553"/>
    </source>
</evidence>
<protein>
    <submittedName>
        <fullName evidence="8">Response regulator</fullName>
    </submittedName>
</protein>
<sequence>MSRVLVIEDDPGIARLLKRGLALEGIEVDIAEDGFAGRELWERGGFDLVILDVMLPGVDGLSLCAERRTAGDEVPIILLTARDEEEIAHRAREAGITACIGKPFSFPELLERVTALLKAG</sequence>
<dbReference type="PROSITE" id="PS50110">
    <property type="entry name" value="RESPONSE_REGULATORY"/>
    <property type="match status" value="1"/>
</dbReference>
<organism evidence="8 9">
    <name type="scientific">Rubrobacter taiwanensis</name>
    <dbReference type="NCBI Taxonomy" id="185139"/>
    <lineage>
        <taxon>Bacteria</taxon>
        <taxon>Bacillati</taxon>
        <taxon>Actinomycetota</taxon>
        <taxon>Rubrobacteria</taxon>
        <taxon>Rubrobacterales</taxon>
        <taxon>Rubrobacteraceae</taxon>
        <taxon>Rubrobacter</taxon>
    </lineage>
</organism>
<evidence type="ECO:0000256" key="5">
    <source>
        <dbReference type="ARBA" id="ARBA00023163"/>
    </source>
</evidence>
<keyword evidence="5" id="KW-0804">Transcription</keyword>
<dbReference type="OrthoDB" id="3197131at2"/>
<dbReference type="CDD" id="cd17574">
    <property type="entry name" value="REC_OmpR"/>
    <property type="match status" value="1"/>
</dbReference>
<gene>
    <name evidence="8" type="ORF">E0L93_06205</name>
</gene>
<accession>A0A4R1BLS6</accession>
<evidence type="ECO:0000256" key="4">
    <source>
        <dbReference type="ARBA" id="ARBA00023125"/>
    </source>
</evidence>
<dbReference type="Proteomes" id="UP000295244">
    <property type="component" value="Unassembled WGS sequence"/>
</dbReference>
<evidence type="ECO:0000313" key="9">
    <source>
        <dbReference type="Proteomes" id="UP000295244"/>
    </source>
</evidence>
<name>A0A4R1BLS6_9ACTN</name>
<feature type="modified residue" description="4-aspartylphosphate" evidence="6">
    <location>
        <position position="52"/>
    </location>
</feature>
<dbReference type="GO" id="GO:0000160">
    <property type="term" value="P:phosphorelay signal transduction system"/>
    <property type="evidence" value="ECO:0007669"/>
    <property type="project" value="UniProtKB-KW"/>
</dbReference>
<dbReference type="SMART" id="SM00448">
    <property type="entry name" value="REC"/>
    <property type="match status" value="1"/>
</dbReference>
<dbReference type="Pfam" id="PF00072">
    <property type="entry name" value="Response_reg"/>
    <property type="match status" value="1"/>
</dbReference>
<evidence type="ECO:0000256" key="3">
    <source>
        <dbReference type="ARBA" id="ARBA00023015"/>
    </source>
</evidence>
<dbReference type="AlphaFoldDB" id="A0A4R1BLS6"/>
<dbReference type="SUPFAM" id="SSF52172">
    <property type="entry name" value="CheY-like"/>
    <property type="match status" value="1"/>
</dbReference>
<comment type="caution">
    <text evidence="8">The sequence shown here is derived from an EMBL/GenBank/DDBJ whole genome shotgun (WGS) entry which is preliminary data.</text>
</comment>
<evidence type="ECO:0000256" key="6">
    <source>
        <dbReference type="PROSITE-ProRule" id="PRU00169"/>
    </source>
</evidence>
<dbReference type="InterPro" id="IPR011006">
    <property type="entry name" value="CheY-like_superfamily"/>
</dbReference>
<keyword evidence="4" id="KW-0238">DNA-binding</keyword>
<keyword evidence="9" id="KW-1185">Reference proteome</keyword>
<dbReference type="InterPro" id="IPR050595">
    <property type="entry name" value="Bact_response_regulator"/>
</dbReference>
<dbReference type="EMBL" id="SKBU01000012">
    <property type="protein sequence ID" value="TCJ18329.1"/>
    <property type="molecule type" value="Genomic_DNA"/>
</dbReference>
<dbReference type="InterPro" id="IPR001789">
    <property type="entry name" value="Sig_transdc_resp-reg_receiver"/>
</dbReference>
<reference evidence="8 9" key="1">
    <citation type="submission" date="2019-03" db="EMBL/GenBank/DDBJ databases">
        <title>Whole genome sequence of a novel Rubrobacter taiwanensis strain, isolated from Yellowstone National Park.</title>
        <authorList>
            <person name="Freed S."/>
            <person name="Ramaley R.F."/>
            <person name="Kyndt J.A."/>
        </authorList>
    </citation>
    <scope>NUCLEOTIDE SEQUENCE [LARGE SCALE GENOMIC DNA]</scope>
    <source>
        <strain evidence="8 9">Yellowstone</strain>
    </source>
</reference>